<feature type="transmembrane region" description="Helical" evidence="1">
    <location>
        <begin position="84"/>
        <end position="102"/>
    </location>
</feature>
<accession>A0A2N8L360</accession>
<sequence length="105" mass="11529">MEPPERLSLTQGLLLALFAMLSLLMLCAALFAWRLRCEGFGCMGVGIVWMAWAVLAAVCLLLGLSLQSLLKARLATGAQRLLRLTLWAEGGLTLGLLIYWMLRGH</sequence>
<comment type="caution">
    <text evidence="2">The sequence shown here is derived from an EMBL/GenBank/DDBJ whole genome shotgun (WGS) entry which is preliminary data.</text>
</comment>
<dbReference type="Proteomes" id="UP000235916">
    <property type="component" value="Unassembled WGS sequence"/>
</dbReference>
<evidence type="ECO:0000313" key="3">
    <source>
        <dbReference type="Proteomes" id="UP000235916"/>
    </source>
</evidence>
<keyword evidence="3" id="KW-1185">Reference proteome</keyword>
<name>A0A2N8L360_9BURK</name>
<feature type="transmembrane region" description="Helical" evidence="1">
    <location>
        <begin position="12"/>
        <end position="33"/>
    </location>
</feature>
<dbReference type="RefSeq" id="WP_102766273.1">
    <property type="nucleotide sequence ID" value="NZ_POSP01000001.1"/>
</dbReference>
<evidence type="ECO:0008006" key="4">
    <source>
        <dbReference type="Google" id="ProtNLM"/>
    </source>
</evidence>
<gene>
    <name evidence="2" type="ORF">C1O66_01760</name>
</gene>
<organism evidence="2 3">
    <name type="scientific">Kinneretia aquatilis</name>
    <dbReference type="NCBI Taxonomy" id="2070761"/>
    <lineage>
        <taxon>Bacteria</taxon>
        <taxon>Pseudomonadati</taxon>
        <taxon>Pseudomonadota</taxon>
        <taxon>Betaproteobacteria</taxon>
        <taxon>Burkholderiales</taxon>
        <taxon>Sphaerotilaceae</taxon>
        <taxon>Roseateles</taxon>
    </lineage>
</organism>
<feature type="transmembrane region" description="Helical" evidence="1">
    <location>
        <begin position="40"/>
        <end position="64"/>
    </location>
</feature>
<keyword evidence="1" id="KW-1133">Transmembrane helix</keyword>
<dbReference type="EMBL" id="POSP01000001">
    <property type="protein sequence ID" value="PND40138.1"/>
    <property type="molecule type" value="Genomic_DNA"/>
</dbReference>
<proteinExistence type="predicted"/>
<keyword evidence="1" id="KW-0472">Membrane</keyword>
<reference evidence="2 3" key="1">
    <citation type="submission" date="2018-01" db="EMBL/GenBank/DDBJ databases">
        <title>Draft genome sequence of Paucibacter aquatile CR182 isolated from freshwater of the Nakdong River.</title>
        <authorList>
            <person name="Choi A."/>
            <person name="Chung E.J."/>
        </authorList>
    </citation>
    <scope>NUCLEOTIDE SEQUENCE [LARGE SCALE GENOMIC DNA]</scope>
    <source>
        <strain evidence="2 3">CR182</strain>
    </source>
</reference>
<protein>
    <recommendedName>
        <fullName evidence="4">Transmembrane protein</fullName>
    </recommendedName>
</protein>
<dbReference type="AlphaFoldDB" id="A0A2N8L360"/>
<evidence type="ECO:0000313" key="2">
    <source>
        <dbReference type="EMBL" id="PND40138.1"/>
    </source>
</evidence>
<keyword evidence="1" id="KW-0812">Transmembrane</keyword>
<evidence type="ECO:0000256" key="1">
    <source>
        <dbReference type="SAM" id="Phobius"/>
    </source>
</evidence>